<sequence>MAFIDARNLMNGAHNEFGAKMDFVEAVEKVAGDDLVRTYFFDSFDPDDKPNGWYHSLRMQGFRVVDKPTRERDTGMTSKGIDIGIATKMVGQAYRDSYDVAYLFTGDSDFELAVREVQEAGKRVVVSQFDHTAASRLEAAADEFVDLEEYGEELKK</sequence>
<feature type="domain" description="NYN" evidence="1">
    <location>
        <begin position="3"/>
        <end position="148"/>
    </location>
</feature>
<reference evidence="2 3" key="1">
    <citation type="submission" date="2017-09" db="EMBL/GenBank/DDBJ databases">
        <authorList>
            <person name="Ehlers B."/>
            <person name="Leendertz F.H."/>
        </authorList>
    </citation>
    <scope>NUCLEOTIDE SEQUENCE [LARGE SCALE GENOMIC DNA]</scope>
    <source>
        <strain evidence="2 3">DSM 27208</strain>
    </source>
</reference>
<dbReference type="InterPro" id="IPR021139">
    <property type="entry name" value="NYN"/>
</dbReference>
<evidence type="ECO:0000313" key="2">
    <source>
        <dbReference type="EMBL" id="SNZ12337.1"/>
    </source>
</evidence>
<dbReference type="Gene3D" id="3.40.50.1010">
    <property type="entry name" value="5'-nuclease"/>
    <property type="match status" value="1"/>
</dbReference>
<evidence type="ECO:0000313" key="3">
    <source>
        <dbReference type="Proteomes" id="UP000219453"/>
    </source>
</evidence>
<keyword evidence="3" id="KW-1185">Reference proteome</keyword>
<dbReference type="AlphaFoldDB" id="A0A285NTJ6"/>
<gene>
    <name evidence="2" type="ORF">SAMN06269185_1629</name>
</gene>
<dbReference type="InterPro" id="IPR047140">
    <property type="entry name" value="LabA"/>
</dbReference>
<accession>A0A285NTJ6</accession>
<dbReference type="GO" id="GO:0004540">
    <property type="term" value="F:RNA nuclease activity"/>
    <property type="evidence" value="ECO:0007669"/>
    <property type="project" value="InterPro"/>
</dbReference>
<dbReference type="Proteomes" id="UP000219453">
    <property type="component" value="Unassembled WGS sequence"/>
</dbReference>
<protein>
    <submittedName>
        <fullName evidence="2">Uncharacterized conserved protein, LabA/DUF88 family</fullName>
    </submittedName>
</protein>
<dbReference type="RefSeq" id="WP_179747430.1">
    <property type="nucleotide sequence ID" value="NZ_OBEJ01000002.1"/>
</dbReference>
<proteinExistence type="predicted"/>
<name>A0A285NTJ6_NATPI</name>
<dbReference type="EMBL" id="OBEJ01000002">
    <property type="protein sequence ID" value="SNZ12337.1"/>
    <property type="molecule type" value="Genomic_DNA"/>
</dbReference>
<dbReference type="PANTHER" id="PTHR35458:SF8">
    <property type="entry name" value="SLR0650 PROTEIN"/>
    <property type="match status" value="1"/>
</dbReference>
<dbReference type="OrthoDB" id="359276at2157"/>
<evidence type="ECO:0000259" key="1">
    <source>
        <dbReference type="Pfam" id="PF01936"/>
    </source>
</evidence>
<dbReference type="Pfam" id="PF01936">
    <property type="entry name" value="NYN"/>
    <property type="match status" value="1"/>
</dbReference>
<dbReference type="PANTHER" id="PTHR35458">
    <property type="entry name" value="SLR0755 PROTEIN"/>
    <property type="match status" value="1"/>
</dbReference>
<organism evidence="2 3">
    <name type="scientific">Natronoarchaeum philippinense</name>
    <dbReference type="NCBI Taxonomy" id="558529"/>
    <lineage>
        <taxon>Archaea</taxon>
        <taxon>Methanobacteriati</taxon>
        <taxon>Methanobacteriota</taxon>
        <taxon>Stenosarchaea group</taxon>
        <taxon>Halobacteria</taxon>
        <taxon>Halobacteriales</taxon>
        <taxon>Natronoarchaeaceae</taxon>
    </lineage>
</organism>
<dbReference type="CDD" id="cd10911">
    <property type="entry name" value="PIN_LabA"/>
    <property type="match status" value="1"/>
</dbReference>